<dbReference type="EMBL" id="JACJIA010000002">
    <property type="protein sequence ID" value="MBA8950385.1"/>
    <property type="molecule type" value="Genomic_DNA"/>
</dbReference>
<evidence type="ECO:0000313" key="3">
    <source>
        <dbReference type="Proteomes" id="UP000572680"/>
    </source>
</evidence>
<protein>
    <submittedName>
        <fullName evidence="2">Outer membrane protein assembly factor BamB</fullName>
    </submittedName>
</protein>
<accession>A0A7W3LLS8</accession>
<dbReference type="AlphaFoldDB" id="A0A7W3LLS8"/>
<dbReference type="Gene3D" id="2.130.10.10">
    <property type="entry name" value="YVTN repeat-like/Quinoprotein amine dehydrogenase"/>
    <property type="match status" value="2"/>
</dbReference>
<dbReference type="InterPro" id="IPR015943">
    <property type="entry name" value="WD40/YVTN_repeat-like_dom_sf"/>
</dbReference>
<dbReference type="Proteomes" id="UP000572680">
    <property type="component" value="Unassembled WGS sequence"/>
</dbReference>
<dbReference type="RefSeq" id="WP_182842813.1">
    <property type="nucleotide sequence ID" value="NZ_BAAALP010000002.1"/>
</dbReference>
<dbReference type="InterPro" id="IPR002372">
    <property type="entry name" value="PQQ_rpt_dom"/>
</dbReference>
<dbReference type="SMART" id="SM00564">
    <property type="entry name" value="PQQ"/>
    <property type="match status" value="4"/>
</dbReference>
<dbReference type="InterPro" id="IPR011047">
    <property type="entry name" value="Quinoprotein_ADH-like_sf"/>
</dbReference>
<gene>
    <name evidence="2" type="ORF">HNR61_001998</name>
</gene>
<dbReference type="SUPFAM" id="SSF50998">
    <property type="entry name" value="Quinoprotein alcohol dehydrogenase-like"/>
    <property type="match status" value="2"/>
</dbReference>
<dbReference type="InterPro" id="IPR018391">
    <property type="entry name" value="PQQ_b-propeller_rpt"/>
</dbReference>
<proteinExistence type="predicted"/>
<dbReference type="PANTHER" id="PTHR34512">
    <property type="entry name" value="CELL SURFACE PROTEIN"/>
    <property type="match status" value="1"/>
</dbReference>
<organism evidence="2 3">
    <name type="scientific">Actinomadura namibiensis</name>
    <dbReference type="NCBI Taxonomy" id="182080"/>
    <lineage>
        <taxon>Bacteria</taxon>
        <taxon>Bacillati</taxon>
        <taxon>Actinomycetota</taxon>
        <taxon>Actinomycetes</taxon>
        <taxon>Streptosporangiales</taxon>
        <taxon>Thermomonosporaceae</taxon>
        <taxon>Actinomadura</taxon>
    </lineage>
</organism>
<evidence type="ECO:0000259" key="1">
    <source>
        <dbReference type="Pfam" id="PF13360"/>
    </source>
</evidence>
<sequence length="389" mass="41411">MADGGRSGAHPVTGLPDRARIAWIAETGFPVHGTPVLADDTLLAGDSIGRVHAFDAATGERRWRSPDEDHTPGPGYDVFTTAVDVWRDQVVVGVCDGTGYFDGLADAGYDGEELDDGEVGILDLRSGALLRKVGRGGYPAVVGDTLLLIGLNSGVRALSLPDLTPLWWNKKAEGCVQTAPATGPDGLLCLSCGWEGNRTHGGILALDLRTGKRRFRYSPQEESYGDNPPHATVAEGLIWKPVHRSTDQIVGLDPLTRKPRWRHRVRPGSPSGSVAVADGRVYFATHGDEPAVHAVDIETREEVWTRPLPAAGVGTPVFAEGVVYTATSKGTVLALDAATGEPRWSLDTGLDIDVKEPNDEALYEETASAVLPTDGTLYVRTATGVVALR</sequence>
<name>A0A7W3LLS8_ACTNM</name>
<comment type="caution">
    <text evidence="2">The sequence shown here is derived from an EMBL/GenBank/DDBJ whole genome shotgun (WGS) entry which is preliminary data.</text>
</comment>
<keyword evidence="3" id="KW-1185">Reference proteome</keyword>
<dbReference type="Pfam" id="PF13360">
    <property type="entry name" value="PQQ_2"/>
    <property type="match status" value="1"/>
</dbReference>
<reference evidence="2 3" key="1">
    <citation type="submission" date="2020-08" db="EMBL/GenBank/DDBJ databases">
        <title>Genomic Encyclopedia of Type Strains, Phase IV (KMG-IV): sequencing the most valuable type-strain genomes for metagenomic binning, comparative biology and taxonomic classification.</title>
        <authorList>
            <person name="Goeker M."/>
        </authorList>
    </citation>
    <scope>NUCLEOTIDE SEQUENCE [LARGE SCALE GENOMIC DNA]</scope>
    <source>
        <strain evidence="2 3">DSM 44197</strain>
    </source>
</reference>
<feature type="domain" description="Pyrrolo-quinoline quinone repeat" evidence="1">
    <location>
        <begin position="248"/>
        <end position="386"/>
    </location>
</feature>
<evidence type="ECO:0000313" key="2">
    <source>
        <dbReference type="EMBL" id="MBA8950385.1"/>
    </source>
</evidence>
<dbReference type="PANTHER" id="PTHR34512:SF30">
    <property type="entry name" value="OUTER MEMBRANE PROTEIN ASSEMBLY FACTOR BAMB"/>
    <property type="match status" value="1"/>
</dbReference>